<reference evidence="6 7" key="1">
    <citation type="submission" date="2020-08" db="EMBL/GenBank/DDBJ databases">
        <title>Whole genome shotgun sequence of Actinocatenispora thailandica NBRC 105041.</title>
        <authorList>
            <person name="Komaki H."/>
            <person name="Tamura T."/>
        </authorList>
    </citation>
    <scope>NUCLEOTIDE SEQUENCE [LARGE SCALE GENOMIC DNA]</scope>
    <source>
        <strain evidence="6 7">NBRC 105041</strain>
    </source>
</reference>
<dbReference type="InterPro" id="IPR001647">
    <property type="entry name" value="HTH_TetR"/>
</dbReference>
<dbReference type="Gene3D" id="1.10.357.10">
    <property type="entry name" value="Tetracycline Repressor, domain 2"/>
    <property type="match status" value="1"/>
</dbReference>
<name>A0A7R7DWA9_9ACTN</name>
<evidence type="ECO:0000256" key="2">
    <source>
        <dbReference type="ARBA" id="ARBA00023125"/>
    </source>
</evidence>
<keyword evidence="7" id="KW-1185">Reference proteome</keyword>
<dbReference type="AlphaFoldDB" id="A0A7R7DWA9"/>
<dbReference type="Proteomes" id="UP000611640">
    <property type="component" value="Chromosome"/>
</dbReference>
<keyword evidence="3" id="KW-0804">Transcription</keyword>
<accession>A0A7R7DWA9</accession>
<dbReference type="PRINTS" id="PR00455">
    <property type="entry name" value="HTHTETR"/>
</dbReference>
<dbReference type="PANTHER" id="PTHR47506:SF1">
    <property type="entry name" value="HTH-TYPE TRANSCRIPTIONAL REGULATOR YJDC"/>
    <property type="match status" value="1"/>
</dbReference>
<dbReference type="SUPFAM" id="SSF48498">
    <property type="entry name" value="Tetracyclin repressor-like, C-terminal domain"/>
    <property type="match status" value="1"/>
</dbReference>
<dbReference type="InterPro" id="IPR009057">
    <property type="entry name" value="Homeodomain-like_sf"/>
</dbReference>
<evidence type="ECO:0000256" key="1">
    <source>
        <dbReference type="ARBA" id="ARBA00023015"/>
    </source>
</evidence>
<sequence>MARPRKFDDDEVIDRAMDAFWTNGYFNTSPAQLAEATGIGKGSLYNAFNSKRELFDRALNRYDVLGAEFAEKCLSEPGSTRENIAGFLNALVTADLAGPVRRGCLAVNTSVELAGQDPEIERAVRRMQERTIAALADRIARGRRDGDVDPGVDPRAYAEFLMNTIVGLRVMAKTNDAPMLHRIIDSALAAL</sequence>
<evidence type="ECO:0000313" key="7">
    <source>
        <dbReference type="Proteomes" id="UP000611640"/>
    </source>
</evidence>
<dbReference type="Pfam" id="PF16925">
    <property type="entry name" value="TetR_C_13"/>
    <property type="match status" value="1"/>
</dbReference>
<feature type="domain" description="HTH tetR-type" evidence="5">
    <location>
        <begin position="6"/>
        <end position="66"/>
    </location>
</feature>
<dbReference type="InterPro" id="IPR036271">
    <property type="entry name" value="Tet_transcr_reg_TetR-rel_C_sf"/>
</dbReference>
<proteinExistence type="predicted"/>
<dbReference type="InterPro" id="IPR011075">
    <property type="entry name" value="TetR_C"/>
</dbReference>
<evidence type="ECO:0000256" key="3">
    <source>
        <dbReference type="ARBA" id="ARBA00023163"/>
    </source>
</evidence>
<evidence type="ECO:0000313" key="6">
    <source>
        <dbReference type="EMBL" id="BCJ38795.1"/>
    </source>
</evidence>
<dbReference type="Gene3D" id="1.10.10.60">
    <property type="entry name" value="Homeodomain-like"/>
    <property type="match status" value="1"/>
</dbReference>
<keyword evidence="2 4" id="KW-0238">DNA-binding</keyword>
<protein>
    <submittedName>
        <fullName evidence="6">TetR family transcriptional regulator</fullName>
    </submittedName>
</protein>
<gene>
    <name evidence="6" type="ORF">Athai_62980</name>
</gene>
<keyword evidence="1" id="KW-0805">Transcription regulation</keyword>
<dbReference type="PROSITE" id="PS50977">
    <property type="entry name" value="HTH_TETR_2"/>
    <property type="match status" value="1"/>
</dbReference>
<feature type="DNA-binding region" description="H-T-H motif" evidence="4">
    <location>
        <begin position="29"/>
        <end position="48"/>
    </location>
</feature>
<dbReference type="EMBL" id="AP023355">
    <property type="protein sequence ID" value="BCJ38795.1"/>
    <property type="molecule type" value="Genomic_DNA"/>
</dbReference>
<dbReference type="Pfam" id="PF00440">
    <property type="entry name" value="TetR_N"/>
    <property type="match status" value="1"/>
</dbReference>
<evidence type="ECO:0000259" key="5">
    <source>
        <dbReference type="PROSITE" id="PS50977"/>
    </source>
</evidence>
<dbReference type="GO" id="GO:0003677">
    <property type="term" value="F:DNA binding"/>
    <property type="evidence" value="ECO:0007669"/>
    <property type="project" value="UniProtKB-UniRule"/>
</dbReference>
<dbReference type="PANTHER" id="PTHR47506">
    <property type="entry name" value="TRANSCRIPTIONAL REGULATORY PROTEIN"/>
    <property type="match status" value="1"/>
</dbReference>
<organism evidence="6 7">
    <name type="scientific">Actinocatenispora thailandica</name>
    <dbReference type="NCBI Taxonomy" id="227318"/>
    <lineage>
        <taxon>Bacteria</taxon>
        <taxon>Bacillati</taxon>
        <taxon>Actinomycetota</taxon>
        <taxon>Actinomycetes</taxon>
        <taxon>Micromonosporales</taxon>
        <taxon>Micromonosporaceae</taxon>
        <taxon>Actinocatenispora</taxon>
    </lineage>
</organism>
<dbReference type="RefSeq" id="WP_203964776.1">
    <property type="nucleotide sequence ID" value="NZ_AP023355.1"/>
</dbReference>
<dbReference type="SUPFAM" id="SSF46689">
    <property type="entry name" value="Homeodomain-like"/>
    <property type="match status" value="1"/>
</dbReference>
<dbReference type="KEGG" id="atl:Athai_62980"/>
<evidence type="ECO:0000256" key="4">
    <source>
        <dbReference type="PROSITE-ProRule" id="PRU00335"/>
    </source>
</evidence>